<organism evidence="1 2">
    <name type="scientific">Tetragenococcus halophilus subsp. halophilus</name>
    <dbReference type="NCBI Taxonomy" id="1513897"/>
    <lineage>
        <taxon>Bacteria</taxon>
        <taxon>Bacillati</taxon>
        <taxon>Bacillota</taxon>
        <taxon>Bacilli</taxon>
        <taxon>Lactobacillales</taxon>
        <taxon>Enterococcaceae</taxon>
        <taxon>Tetragenococcus</taxon>
    </lineage>
</organism>
<dbReference type="AlphaFoldDB" id="A0A2H6C4P5"/>
<gene>
    <name evidence="1" type="ORF">TEHN7118_0098</name>
</gene>
<dbReference type="RefSeq" id="WP_014125468.1">
    <property type="nucleotide sequence ID" value="NZ_BAABQP010000021.1"/>
</dbReference>
<dbReference type="GeneID" id="64053507"/>
<reference evidence="1 2" key="1">
    <citation type="submission" date="2016-05" db="EMBL/GenBank/DDBJ databases">
        <title>Whole genome sequencing of Tetragenococcus halophilus subsp. halophilus NISL 7118.</title>
        <authorList>
            <person name="Shiwa Y."/>
            <person name="Nishimura I."/>
            <person name="Yoshikawa H."/>
            <person name="Koyama Y."/>
            <person name="Oguma T."/>
        </authorList>
    </citation>
    <scope>NUCLEOTIDE SEQUENCE [LARGE SCALE GENOMIC DNA]</scope>
    <source>
        <strain evidence="1 2">NISL 7118</strain>
    </source>
</reference>
<protein>
    <submittedName>
        <fullName evidence="1">Uncharacterized protein</fullName>
    </submittedName>
</protein>
<accession>A0A2H6C4P5</accession>
<evidence type="ECO:0000313" key="2">
    <source>
        <dbReference type="Proteomes" id="UP000236214"/>
    </source>
</evidence>
<name>A0A2H6C4P5_TETHA</name>
<proteinExistence type="predicted"/>
<dbReference type="EMBL" id="BDEC01000004">
    <property type="protein sequence ID" value="GBD67292.1"/>
    <property type="molecule type" value="Genomic_DNA"/>
</dbReference>
<evidence type="ECO:0000313" key="1">
    <source>
        <dbReference type="EMBL" id="GBD67292.1"/>
    </source>
</evidence>
<dbReference type="Proteomes" id="UP000236214">
    <property type="component" value="Unassembled WGS sequence"/>
</dbReference>
<keyword evidence="2" id="KW-1185">Reference proteome</keyword>
<comment type="caution">
    <text evidence="1">The sequence shown here is derived from an EMBL/GenBank/DDBJ whole genome shotgun (WGS) entry which is preliminary data.</text>
</comment>
<sequence length="265" mass="31430">MKNALLPQNDQRQLEKKFNPKLNELPAFHLSQPYFPVDLDLLHKEIATSNQANFKEEIYAILPYGKHYTQSFIIYKDTIREVDNSANLLAEKFLKQHLHMEMESYKKTMKVFLNKNIHTMPIANHDFSLVPFSLDFRPTTYSWINPGKIKELFFKANNARTIIQLTNCFNIEIDRQQRAILNRMKRGFLIHGIVKRDIENQPINVTMNLLEYLGISSTRITRKVTRDVQYQHIPGFANDFYQKYQEIHDAMVIEKYFNENFLPKK</sequence>